<dbReference type="SUPFAM" id="SSF51556">
    <property type="entry name" value="Metallo-dependent hydrolases"/>
    <property type="match status" value="1"/>
</dbReference>
<dbReference type="PANTHER" id="PTHR11647">
    <property type="entry name" value="HYDRANTOINASE/DIHYDROPYRIMIDINASE FAMILY MEMBER"/>
    <property type="match status" value="1"/>
</dbReference>
<dbReference type="Proteomes" id="UP000199437">
    <property type="component" value="Unassembled WGS sequence"/>
</dbReference>
<dbReference type="PROSITE" id="PS51257">
    <property type="entry name" value="PROKAR_LIPOPROTEIN"/>
    <property type="match status" value="1"/>
</dbReference>
<dbReference type="Gene3D" id="2.30.40.10">
    <property type="entry name" value="Urease, subunit C, domain 1"/>
    <property type="match status" value="1"/>
</dbReference>
<dbReference type="CDD" id="cd01297">
    <property type="entry name" value="D-aminoacylase"/>
    <property type="match status" value="1"/>
</dbReference>
<dbReference type="Gene3D" id="3.30.1490.130">
    <property type="entry name" value="D-aminoacylase. Domain 3"/>
    <property type="match status" value="1"/>
</dbReference>
<dbReference type="STRING" id="1267423.SAMN05216290_3112"/>
<accession>A0A1I0R5X8</accession>
<dbReference type="OrthoDB" id="9775607at2"/>
<feature type="domain" description="Amidohydrolase 3" evidence="1">
    <location>
        <begin position="66"/>
        <end position="506"/>
    </location>
</feature>
<organism evidence="2 3">
    <name type="scientific">Roseivirga pacifica</name>
    <dbReference type="NCBI Taxonomy" id="1267423"/>
    <lineage>
        <taxon>Bacteria</taxon>
        <taxon>Pseudomonadati</taxon>
        <taxon>Bacteroidota</taxon>
        <taxon>Cytophagia</taxon>
        <taxon>Cytophagales</taxon>
        <taxon>Roseivirgaceae</taxon>
        <taxon>Roseivirga</taxon>
    </lineage>
</organism>
<dbReference type="InterPro" id="IPR013108">
    <property type="entry name" value="Amidohydro_3"/>
</dbReference>
<dbReference type="PANTHER" id="PTHR11647:SF1">
    <property type="entry name" value="COLLAPSIN RESPONSE MEDIATOR PROTEIN"/>
    <property type="match status" value="1"/>
</dbReference>
<sequence>MRIKHYLISALILTILSCGSKDHYDLIIRNGLVYDGINEEPYISGIGINGDKIVKIGNLIEATADREIDAEGHIVSPGFIDMHAHIERIMELPTAENFLKQGVTTVLAGPDGRGPSPMGKFLDSLETFDLGINTAWLVGHNTVRRNVMQTDNRKPTEEELTSMKKAVEEAMLSGAYGISTGLKYVPGAYSDLAEVIALSEVASEFGGIYTSHLREEGLGLIEGVKEAIVIGREADIPIILTHHKAIGKPMWGASEKTLAMVDSARALGIDVMMDQYPYTASATSLAVLIPTWARAGGNEEFRKRVEDPETRKKIHAEIMYNIEYDRGGNDLEVVQFANVSWKPDLNGRTLKDWVIERGLEPTFANGADLVIEGQLNGGASCVYHAIGEEDVKRIMQHPLAMVASDGGLVVPGNSHPHPRSYGTFPRVLGHYVREEKIINLPLALRKMTSLPAERLGLSDRGFIQEGMKADITVFDPQTVKDMGTFEDPHHYPEGIPYVVVNGKVTVSEGELTSNRAGKVLRKTK</sequence>
<dbReference type="InterPro" id="IPR023100">
    <property type="entry name" value="D-aminoacylase_insert_dom_sf"/>
</dbReference>
<dbReference type="GO" id="GO:0005829">
    <property type="term" value="C:cytosol"/>
    <property type="evidence" value="ECO:0007669"/>
    <property type="project" value="TreeGrafter"/>
</dbReference>
<evidence type="ECO:0000313" key="3">
    <source>
        <dbReference type="Proteomes" id="UP000199437"/>
    </source>
</evidence>
<dbReference type="GeneID" id="99987790"/>
<keyword evidence="3" id="KW-1185">Reference proteome</keyword>
<evidence type="ECO:0000259" key="1">
    <source>
        <dbReference type="Pfam" id="PF07969"/>
    </source>
</evidence>
<protein>
    <submittedName>
        <fullName evidence="2">Dihydroorotase/N-acyl-D-amino-acid deacylase</fullName>
    </submittedName>
</protein>
<dbReference type="EMBL" id="FOIR01000003">
    <property type="protein sequence ID" value="SEW35858.1"/>
    <property type="molecule type" value="Genomic_DNA"/>
</dbReference>
<dbReference type="GO" id="GO:0016812">
    <property type="term" value="F:hydrolase activity, acting on carbon-nitrogen (but not peptide) bonds, in cyclic amides"/>
    <property type="evidence" value="ECO:0007669"/>
    <property type="project" value="TreeGrafter"/>
</dbReference>
<dbReference type="InterPro" id="IPR032466">
    <property type="entry name" value="Metal_Hydrolase"/>
</dbReference>
<dbReference type="InterPro" id="IPR050378">
    <property type="entry name" value="Metallo-dep_Hydrolases_sf"/>
</dbReference>
<dbReference type="Gene3D" id="3.20.20.140">
    <property type="entry name" value="Metal-dependent hydrolases"/>
    <property type="match status" value="1"/>
</dbReference>
<gene>
    <name evidence="2" type="ORF">SAMN05216290_3112</name>
</gene>
<dbReference type="InterPro" id="IPR011059">
    <property type="entry name" value="Metal-dep_hydrolase_composite"/>
</dbReference>
<name>A0A1I0R5X8_9BACT</name>
<evidence type="ECO:0000313" key="2">
    <source>
        <dbReference type="EMBL" id="SEW35858.1"/>
    </source>
</evidence>
<dbReference type="GO" id="GO:0016811">
    <property type="term" value="F:hydrolase activity, acting on carbon-nitrogen (but not peptide) bonds, in linear amides"/>
    <property type="evidence" value="ECO:0007669"/>
    <property type="project" value="InterPro"/>
</dbReference>
<dbReference type="RefSeq" id="WP_090259564.1">
    <property type="nucleotide sequence ID" value="NZ_FOIR01000003.1"/>
</dbReference>
<proteinExistence type="predicted"/>
<dbReference type="AlphaFoldDB" id="A0A1I0R5X8"/>
<dbReference type="Pfam" id="PF07969">
    <property type="entry name" value="Amidohydro_3"/>
    <property type="match status" value="1"/>
</dbReference>
<reference evidence="3" key="1">
    <citation type="submission" date="2016-10" db="EMBL/GenBank/DDBJ databases">
        <authorList>
            <person name="Varghese N."/>
            <person name="Submissions S."/>
        </authorList>
    </citation>
    <scope>NUCLEOTIDE SEQUENCE [LARGE SCALE GENOMIC DNA]</scope>
    <source>
        <strain evidence="3">CGMCC 1.12402</strain>
    </source>
</reference>
<dbReference type="SUPFAM" id="SSF51338">
    <property type="entry name" value="Composite domain of metallo-dependent hydrolases"/>
    <property type="match status" value="1"/>
</dbReference>